<comment type="caution">
    <text evidence="7">The sequence shown here is derived from an EMBL/GenBank/DDBJ whole genome shotgun (WGS) entry which is preliminary data.</text>
</comment>
<evidence type="ECO:0000256" key="4">
    <source>
        <dbReference type="ARBA" id="ARBA00022989"/>
    </source>
</evidence>
<evidence type="ECO:0000256" key="2">
    <source>
        <dbReference type="ARBA" id="ARBA00022448"/>
    </source>
</evidence>
<evidence type="ECO:0000256" key="5">
    <source>
        <dbReference type="ARBA" id="ARBA00023136"/>
    </source>
</evidence>
<feature type="transmembrane region" description="Helical" evidence="6">
    <location>
        <begin position="6"/>
        <end position="25"/>
    </location>
</feature>
<evidence type="ECO:0000313" key="8">
    <source>
        <dbReference type="Proteomes" id="UP001629113"/>
    </source>
</evidence>
<evidence type="ECO:0000256" key="6">
    <source>
        <dbReference type="SAM" id="Phobius"/>
    </source>
</evidence>
<organism evidence="7 8">
    <name type="scientific">Phlyctema vagabunda</name>
    <dbReference type="NCBI Taxonomy" id="108571"/>
    <lineage>
        <taxon>Eukaryota</taxon>
        <taxon>Fungi</taxon>
        <taxon>Dikarya</taxon>
        <taxon>Ascomycota</taxon>
        <taxon>Pezizomycotina</taxon>
        <taxon>Leotiomycetes</taxon>
        <taxon>Helotiales</taxon>
        <taxon>Dermateaceae</taxon>
        <taxon>Phlyctema</taxon>
    </lineage>
</organism>
<dbReference type="Gene3D" id="1.20.1250.20">
    <property type="entry name" value="MFS general substrate transporter like domains"/>
    <property type="match status" value="1"/>
</dbReference>
<name>A0ABR4PDU8_9HELO</name>
<evidence type="ECO:0000256" key="3">
    <source>
        <dbReference type="ARBA" id="ARBA00022692"/>
    </source>
</evidence>
<proteinExistence type="predicted"/>
<protein>
    <submittedName>
        <fullName evidence="7">Sugar transporter</fullName>
    </submittedName>
</protein>
<keyword evidence="2" id="KW-0813">Transport</keyword>
<dbReference type="Proteomes" id="UP001629113">
    <property type="component" value="Unassembled WGS sequence"/>
</dbReference>
<dbReference type="InterPro" id="IPR050814">
    <property type="entry name" value="Myo-inositol_Transporter"/>
</dbReference>
<dbReference type="EMBL" id="JBFCZG010000006">
    <property type="protein sequence ID" value="KAL3421500.1"/>
    <property type="molecule type" value="Genomic_DNA"/>
</dbReference>
<dbReference type="SUPFAM" id="SSF103473">
    <property type="entry name" value="MFS general substrate transporter"/>
    <property type="match status" value="1"/>
</dbReference>
<keyword evidence="3 6" id="KW-0812">Transmembrane</keyword>
<sequence>MGPTGAFGFYAGLNMTAFILVFFFLPETKQRTLEELDYVFGVPTRRHAAYQTRTWLPWFVKRYMLLQSKAKLESLYSFEGFSGGTEVEYGGFH</sequence>
<keyword evidence="4 6" id="KW-1133">Transmembrane helix</keyword>
<dbReference type="PANTHER" id="PTHR48020:SF4">
    <property type="entry name" value="SYMPORT, PUTATIVE (AFU_ORTHOLOGUE AFUA_3G11790)-RELATED"/>
    <property type="match status" value="1"/>
</dbReference>
<accession>A0ABR4PDU8</accession>
<evidence type="ECO:0000256" key="1">
    <source>
        <dbReference type="ARBA" id="ARBA00004370"/>
    </source>
</evidence>
<dbReference type="Pfam" id="PF00083">
    <property type="entry name" value="Sugar_tr"/>
    <property type="match status" value="1"/>
</dbReference>
<dbReference type="InterPro" id="IPR036259">
    <property type="entry name" value="MFS_trans_sf"/>
</dbReference>
<keyword evidence="5 6" id="KW-0472">Membrane</keyword>
<dbReference type="InterPro" id="IPR005828">
    <property type="entry name" value="MFS_sugar_transport-like"/>
</dbReference>
<evidence type="ECO:0000313" key="7">
    <source>
        <dbReference type="EMBL" id="KAL3421500.1"/>
    </source>
</evidence>
<dbReference type="PANTHER" id="PTHR48020">
    <property type="entry name" value="PROTON MYO-INOSITOL COTRANSPORTER"/>
    <property type="match status" value="1"/>
</dbReference>
<keyword evidence="8" id="KW-1185">Reference proteome</keyword>
<comment type="subcellular location">
    <subcellularLocation>
        <location evidence="1">Membrane</location>
    </subcellularLocation>
</comment>
<reference evidence="7 8" key="1">
    <citation type="submission" date="2024-06" db="EMBL/GenBank/DDBJ databases">
        <title>Complete genome of Phlyctema vagabunda strain 19-DSS-EL-015.</title>
        <authorList>
            <person name="Fiorenzani C."/>
        </authorList>
    </citation>
    <scope>NUCLEOTIDE SEQUENCE [LARGE SCALE GENOMIC DNA]</scope>
    <source>
        <strain evidence="7 8">19-DSS-EL-015</strain>
    </source>
</reference>
<gene>
    <name evidence="7" type="ORF">PVAG01_07945</name>
</gene>
<keyword evidence="7" id="KW-0762">Sugar transport</keyword>